<keyword evidence="8" id="KW-0902">Two-component regulatory system</keyword>
<dbReference type="GO" id="GO:0000155">
    <property type="term" value="F:phosphorelay sensor kinase activity"/>
    <property type="evidence" value="ECO:0007669"/>
    <property type="project" value="InterPro"/>
</dbReference>
<dbReference type="EMBL" id="JACHVB010000035">
    <property type="protein sequence ID" value="MBC2594997.1"/>
    <property type="molecule type" value="Genomic_DNA"/>
</dbReference>
<evidence type="ECO:0000256" key="3">
    <source>
        <dbReference type="ARBA" id="ARBA00022553"/>
    </source>
</evidence>
<dbReference type="SMART" id="SM00387">
    <property type="entry name" value="HATPase_c"/>
    <property type="match status" value="1"/>
</dbReference>
<sequence length="732" mass="81566">MNHPDNSLRLACYAGNSTPAGPFLHGTGQSNPVLHCEPQILHFSVQPDWCIINHCAEAYVLDPDGPANLNGRSLRELLVKLDPELESVLPRIAGKGCRCTQTGEDRAPVFDKWSLSCFSSSAEPGAPVFVRIVGCVAPSDRAMSSPSDFVPRPAWSGGEASSPVREQHHEYLQLQGEMSVGSRGLKSSKELPGVHFIQDPHLDFEVINPDLRNFLSAEAAALLKDGADWLSWIDPRDLPTFEAALADCQNSATSVSVRYRIKLPGEERSRHVLEMRHPLYDDSGKMEGYDCAWLDMTAHERERQQLFQFAWRQDMADISTTLAHDFHNLLSGIGALSQLLMDSEPQHSERREDFQVIRHAIDEAQHLSDRLMALNRDSSGQKRLQDLIGLVRDQERLMRAVLPKQAQLHVELPEAEYPVMIDSISFRRVLLNLISNARDALKKEDGFPSTDGRVTLELRHVELENYTRDHLISSRVPRRGRAAELSVRDNGCGIPAEILKRVFEPYFTTKQHSGGTGLGLYSLVQFAEENGIDFGVRSTPSSGTTIFLLIPFNEAEDGAVIEEANSRAGQSVPGQSAPVPHIGIYSLVPEEQFAPTPLGTAVDRLDSFDQLEAWLAHDADQERLLLIVSDMEHPVPSQLRDLLRNTPNSTRRMVLLKGAHDLLEDRSGRNAPVVLGDHSPLIERMYHCATHDPACRLNCLKHHLSHEAHCPYHTCPYRLVHAAGEQLHQSPA</sequence>
<dbReference type="Proteomes" id="UP000546464">
    <property type="component" value="Unassembled WGS sequence"/>
</dbReference>
<dbReference type="PROSITE" id="PS50109">
    <property type="entry name" value="HIS_KIN"/>
    <property type="match status" value="1"/>
</dbReference>
<evidence type="ECO:0000256" key="1">
    <source>
        <dbReference type="ARBA" id="ARBA00000085"/>
    </source>
</evidence>
<evidence type="ECO:0000313" key="11">
    <source>
        <dbReference type="Proteomes" id="UP000546464"/>
    </source>
</evidence>
<gene>
    <name evidence="10" type="ORF">H5P28_12085</name>
</gene>
<dbReference type="Pfam" id="PF02518">
    <property type="entry name" value="HATPase_c"/>
    <property type="match status" value="1"/>
</dbReference>
<dbReference type="InterPro" id="IPR004358">
    <property type="entry name" value="Sig_transdc_His_kin-like_C"/>
</dbReference>
<dbReference type="SMART" id="SM00388">
    <property type="entry name" value="HisKA"/>
    <property type="match status" value="1"/>
</dbReference>
<dbReference type="PANTHER" id="PTHR43065:SF46">
    <property type="entry name" value="C4-DICARBOXYLATE TRANSPORT SENSOR PROTEIN DCTB"/>
    <property type="match status" value="1"/>
</dbReference>
<dbReference type="SUPFAM" id="SSF55874">
    <property type="entry name" value="ATPase domain of HSP90 chaperone/DNA topoisomerase II/histidine kinase"/>
    <property type="match status" value="1"/>
</dbReference>
<dbReference type="CDD" id="cd00082">
    <property type="entry name" value="HisKA"/>
    <property type="match status" value="1"/>
</dbReference>
<accession>A0A842HHH3</accession>
<dbReference type="InterPro" id="IPR003594">
    <property type="entry name" value="HATPase_dom"/>
</dbReference>
<dbReference type="InterPro" id="IPR003661">
    <property type="entry name" value="HisK_dim/P_dom"/>
</dbReference>
<evidence type="ECO:0000313" key="10">
    <source>
        <dbReference type="EMBL" id="MBC2594997.1"/>
    </source>
</evidence>
<keyword evidence="3" id="KW-0597">Phosphoprotein</keyword>
<comment type="catalytic activity">
    <reaction evidence="1">
        <text>ATP + protein L-histidine = ADP + protein N-phospho-L-histidine.</text>
        <dbReference type="EC" id="2.7.13.3"/>
    </reaction>
</comment>
<dbReference type="CDD" id="cd00130">
    <property type="entry name" value="PAS"/>
    <property type="match status" value="1"/>
</dbReference>
<keyword evidence="4" id="KW-0808">Transferase</keyword>
<dbReference type="AlphaFoldDB" id="A0A842HHH3"/>
<dbReference type="InterPro" id="IPR000014">
    <property type="entry name" value="PAS"/>
</dbReference>
<name>A0A842HHH3_9BACT</name>
<evidence type="ECO:0000256" key="8">
    <source>
        <dbReference type="ARBA" id="ARBA00023012"/>
    </source>
</evidence>
<evidence type="ECO:0000256" key="6">
    <source>
        <dbReference type="ARBA" id="ARBA00022777"/>
    </source>
</evidence>
<protein>
    <recommendedName>
        <fullName evidence="2">histidine kinase</fullName>
        <ecNumber evidence="2">2.7.13.3</ecNumber>
    </recommendedName>
</protein>
<dbReference type="GO" id="GO:0005524">
    <property type="term" value="F:ATP binding"/>
    <property type="evidence" value="ECO:0007669"/>
    <property type="project" value="UniProtKB-KW"/>
</dbReference>
<keyword evidence="7" id="KW-0067">ATP-binding</keyword>
<evidence type="ECO:0000256" key="7">
    <source>
        <dbReference type="ARBA" id="ARBA00022840"/>
    </source>
</evidence>
<dbReference type="PRINTS" id="PR00344">
    <property type="entry name" value="BCTRLSENSOR"/>
</dbReference>
<comment type="caution">
    <text evidence="10">The sequence shown here is derived from an EMBL/GenBank/DDBJ whole genome shotgun (WGS) entry which is preliminary data.</text>
</comment>
<dbReference type="PANTHER" id="PTHR43065">
    <property type="entry name" value="SENSOR HISTIDINE KINASE"/>
    <property type="match status" value="1"/>
</dbReference>
<dbReference type="Gene3D" id="3.30.450.20">
    <property type="entry name" value="PAS domain"/>
    <property type="match status" value="1"/>
</dbReference>
<dbReference type="EC" id="2.7.13.3" evidence="2"/>
<proteinExistence type="predicted"/>
<dbReference type="InterPro" id="IPR036097">
    <property type="entry name" value="HisK_dim/P_sf"/>
</dbReference>
<dbReference type="Gene3D" id="3.30.565.10">
    <property type="entry name" value="Histidine kinase-like ATPase, C-terminal domain"/>
    <property type="match status" value="1"/>
</dbReference>
<evidence type="ECO:0000259" key="9">
    <source>
        <dbReference type="PROSITE" id="PS50109"/>
    </source>
</evidence>
<reference evidence="10 11" key="1">
    <citation type="submission" date="2020-07" db="EMBL/GenBank/DDBJ databases">
        <authorList>
            <person name="Feng X."/>
        </authorList>
    </citation>
    <scope>NUCLEOTIDE SEQUENCE [LARGE SCALE GENOMIC DNA]</scope>
    <source>
        <strain evidence="10 11">JCM31066</strain>
    </source>
</reference>
<organism evidence="10 11">
    <name type="scientific">Ruficoccus amylovorans</name>
    <dbReference type="NCBI Taxonomy" id="1804625"/>
    <lineage>
        <taxon>Bacteria</taxon>
        <taxon>Pseudomonadati</taxon>
        <taxon>Verrucomicrobiota</taxon>
        <taxon>Opitutia</taxon>
        <taxon>Puniceicoccales</taxon>
        <taxon>Cerasicoccaceae</taxon>
        <taxon>Ruficoccus</taxon>
    </lineage>
</organism>
<dbReference type="InterPro" id="IPR036890">
    <property type="entry name" value="HATPase_C_sf"/>
</dbReference>
<dbReference type="InterPro" id="IPR005467">
    <property type="entry name" value="His_kinase_dom"/>
</dbReference>
<dbReference type="RefSeq" id="WP_185675963.1">
    <property type="nucleotide sequence ID" value="NZ_JACHVB010000035.1"/>
</dbReference>
<dbReference type="SUPFAM" id="SSF55785">
    <property type="entry name" value="PYP-like sensor domain (PAS domain)"/>
    <property type="match status" value="1"/>
</dbReference>
<evidence type="ECO:0000256" key="2">
    <source>
        <dbReference type="ARBA" id="ARBA00012438"/>
    </source>
</evidence>
<keyword evidence="11" id="KW-1185">Reference proteome</keyword>
<evidence type="ECO:0000256" key="5">
    <source>
        <dbReference type="ARBA" id="ARBA00022741"/>
    </source>
</evidence>
<dbReference type="SUPFAM" id="SSF47384">
    <property type="entry name" value="Homodimeric domain of signal transducing histidine kinase"/>
    <property type="match status" value="1"/>
</dbReference>
<keyword evidence="6" id="KW-0418">Kinase</keyword>
<keyword evidence="5" id="KW-0547">Nucleotide-binding</keyword>
<dbReference type="InterPro" id="IPR035965">
    <property type="entry name" value="PAS-like_dom_sf"/>
</dbReference>
<evidence type="ECO:0000256" key="4">
    <source>
        <dbReference type="ARBA" id="ARBA00022679"/>
    </source>
</evidence>
<feature type="domain" description="Histidine kinase" evidence="9">
    <location>
        <begin position="321"/>
        <end position="554"/>
    </location>
</feature>